<evidence type="ECO:0000259" key="3">
    <source>
        <dbReference type="PROSITE" id="PS50004"/>
    </source>
</evidence>
<feature type="region of interest" description="Disordered" evidence="1">
    <location>
        <begin position="961"/>
        <end position="995"/>
    </location>
</feature>
<dbReference type="Proteomes" id="UP001153069">
    <property type="component" value="Unassembled WGS sequence"/>
</dbReference>
<evidence type="ECO:0000313" key="4">
    <source>
        <dbReference type="EMBL" id="CAB9509985.1"/>
    </source>
</evidence>
<sequence length="1020" mass="115155">MPKDHAVSFDDDDDDDSYNADWHPGMEQAPSQLPNARPPAMTETSHQTNHVPPQQQQPQNNGVSFSLDNIADPEPASRPSYANSYSRDNNPAAPSTKADAADDGKSTRAGRGKYAAPVDTKKHRVRPYRCFSEPTYMTEDEIYADMMKPSKTTAFLKSHFPPSTSKIPGELNLSDSIRSLYDSPEVDGRIGSIRVEVLGAVGLARQKPYCATYVVSGDCAFCTDVLNNFRSPMWPSACTRAACFPVHHAYARVFVGIFDVKKRQNKDNDVFLGRVVIDVAQLRPNTEYDITFPLRASSFVYDRRKRGVVRLRFSLHWFSERAAVMSYLKSSRWFSASEPQRGLGQPTIPCAEPKTFRNLAVTCHGQDFPGKYTRMAFRATMREFNLYHINLRFVLKTLTLDALLYERPHISLYLFLAFQHCIYSNVVRMVPPYFSGYVILLFLDNYRHFNVSEKFTLGYKPLTVREIMVGLIKDGKSDKPNFNTIEVRKRAKKKISKKQDKEKAADNSYFGSTFGAYPSFGAMMGLGAEEEELQEGIEIEPRDHREFPFSERDEYPKFAVQEALAPSTKAPVKGEEGNTRLAGRLSIYFVKEEEKEEEKEDIQVEDVDTYDMDLEPEEDEMKQSGGAGLFDLGSSKMKRARVRVGPPQNCDISSKKKTPPQQTLQKIEKQMHKLSKGIALERVITVPGARKFGPEPGDDDKGSKKKSKSSKEDVLAKRSHYDEFDKILGLQSKTANPVLRITSSFLGPLMRMIRIFLYIVRVAFNMATWRDPYFSFWILCFLVIQTIILLLFPWRPFLFISSFLCLGPQNVFVRKYLEKKAAEKAMEKAQSAREEAGEIAFTPVVNESKVEPADVVGPPPKDEMDKSMPKINGSGLDASKKNAGLLAQKKSKKKSEDMLGDYFSFENDVADNVEQRPAFSTGHNSRTSKKTRPREVAVPYSKLRKDRFFDWPPDPTVSRATPLAGPWLSPTGAEMDDGAFAENGHGPMAQSIPAANGLTPEMENLRRRYVAEQQQFRGGD</sequence>
<dbReference type="Gene3D" id="2.60.40.150">
    <property type="entry name" value="C2 domain"/>
    <property type="match status" value="1"/>
</dbReference>
<proteinExistence type="predicted"/>
<reference evidence="4" key="1">
    <citation type="submission" date="2020-06" db="EMBL/GenBank/DDBJ databases">
        <authorList>
            <consortium name="Plant Systems Biology data submission"/>
        </authorList>
    </citation>
    <scope>NUCLEOTIDE SEQUENCE</scope>
    <source>
        <strain evidence="4">D6</strain>
    </source>
</reference>
<feature type="compositionally biased region" description="Polar residues" evidence="1">
    <location>
        <begin position="42"/>
        <end position="51"/>
    </location>
</feature>
<evidence type="ECO:0000313" key="5">
    <source>
        <dbReference type="Proteomes" id="UP001153069"/>
    </source>
</evidence>
<dbReference type="InterPro" id="IPR000008">
    <property type="entry name" value="C2_dom"/>
</dbReference>
<feature type="region of interest" description="Disordered" evidence="1">
    <location>
        <begin position="915"/>
        <end position="935"/>
    </location>
</feature>
<feature type="compositionally biased region" description="Polar residues" evidence="1">
    <location>
        <begin position="80"/>
        <end position="93"/>
    </location>
</feature>
<comment type="caution">
    <text evidence="4">The sequence shown here is derived from an EMBL/GenBank/DDBJ whole genome shotgun (WGS) entry which is preliminary data.</text>
</comment>
<dbReference type="InterPro" id="IPR035892">
    <property type="entry name" value="C2_domain_sf"/>
</dbReference>
<dbReference type="EMBL" id="CAICTM010000412">
    <property type="protein sequence ID" value="CAB9509985.1"/>
    <property type="molecule type" value="Genomic_DNA"/>
</dbReference>
<dbReference type="Pfam" id="PF00168">
    <property type="entry name" value="C2"/>
    <property type="match status" value="1"/>
</dbReference>
<dbReference type="SUPFAM" id="SSF49562">
    <property type="entry name" value="C2 domain (Calcium/lipid-binding domain, CaLB)"/>
    <property type="match status" value="1"/>
</dbReference>
<accession>A0A9N8DX84</accession>
<evidence type="ECO:0000256" key="1">
    <source>
        <dbReference type="SAM" id="MobiDB-lite"/>
    </source>
</evidence>
<feature type="transmembrane region" description="Helical" evidence="2">
    <location>
        <begin position="772"/>
        <end position="792"/>
    </location>
</feature>
<keyword evidence="2" id="KW-0472">Membrane</keyword>
<name>A0A9N8DX84_9STRA</name>
<keyword evidence="5" id="KW-1185">Reference proteome</keyword>
<feature type="transmembrane region" description="Helical" evidence="2">
    <location>
        <begin position="741"/>
        <end position="760"/>
    </location>
</feature>
<feature type="region of interest" description="Disordered" evidence="1">
    <location>
        <begin position="1"/>
        <end position="117"/>
    </location>
</feature>
<feature type="compositionally biased region" description="Acidic residues" evidence="1">
    <location>
        <begin position="9"/>
        <end position="18"/>
    </location>
</feature>
<keyword evidence="2" id="KW-0812">Transmembrane</keyword>
<organism evidence="4 5">
    <name type="scientific">Seminavis robusta</name>
    <dbReference type="NCBI Taxonomy" id="568900"/>
    <lineage>
        <taxon>Eukaryota</taxon>
        <taxon>Sar</taxon>
        <taxon>Stramenopiles</taxon>
        <taxon>Ochrophyta</taxon>
        <taxon>Bacillariophyta</taxon>
        <taxon>Bacillariophyceae</taxon>
        <taxon>Bacillariophycidae</taxon>
        <taxon>Naviculales</taxon>
        <taxon>Naviculaceae</taxon>
        <taxon>Seminavis</taxon>
    </lineage>
</organism>
<dbReference type="AlphaFoldDB" id="A0A9N8DX84"/>
<feature type="region of interest" description="Disordered" evidence="1">
    <location>
        <begin position="689"/>
        <end position="714"/>
    </location>
</feature>
<gene>
    <name evidence="4" type="ORF">SEMRO_413_G138140.1</name>
</gene>
<dbReference type="PROSITE" id="PS50004">
    <property type="entry name" value="C2"/>
    <property type="match status" value="1"/>
</dbReference>
<evidence type="ECO:0000256" key="2">
    <source>
        <dbReference type="SAM" id="Phobius"/>
    </source>
</evidence>
<protein>
    <recommendedName>
        <fullName evidence="3">C2 domain-containing protein</fullName>
    </recommendedName>
</protein>
<feature type="domain" description="C2" evidence="3">
    <location>
        <begin position="167"/>
        <end position="292"/>
    </location>
</feature>
<dbReference type="OrthoDB" id="42708at2759"/>
<feature type="region of interest" description="Disordered" evidence="1">
    <location>
        <begin position="644"/>
        <end position="667"/>
    </location>
</feature>
<keyword evidence="2" id="KW-1133">Transmembrane helix</keyword>